<feature type="domain" description="Mur ligase central" evidence="8">
    <location>
        <begin position="55"/>
        <end position="199"/>
    </location>
</feature>
<feature type="domain" description="Mur ligase C-terminal" evidence="7">
    <location>
        <begin position="295"/>
        <end position="416"/>
    </location>
</feature>
<evidence type="ECO:0000256" key="4">
    <source>
        <dbReference type="ARBA" id="ARBA00022741"/>
    </source>
</evidence>
<dbReference type="SUPFAM" id="SSF53623">
    <property type="entry name" value="MurD-like peptide ligases, catalytic domain"/>
    <property type="match status" value="1"/>
</dbReference>
<evidence type="ECO:0000256" key="2">
    <source>
        <dbReference type="ARBA" id="ARBA00022598"/>
    </source>
</evidence>
<evidence type="ECO:0000256" key="5">
    <source>
        <dbReference type="ARBA" id="ARBA00022840"/>
    </source>
</evidence>
<dbReference type="Pfam" id="PF02875">
    <property type="entry name" value="Mur_ligase_C"/>
    <property type="match status" value="1"/>
</dbReference>
<dbReference type="GO" id="GO:0005524">
    <property type="term" value="F:ATP binding"/>
    <property type="evidence" value="ECO:0007669"/>
    <property type="project" value="UniProtKB-KW"/>
</dbReference>
<evidence type="ECO:0000256" key="6">
    <source>
        <dbReference type="ARBA" id="ARBA00022842"/>
    </source>
</evidence>
<dbReference type="NCBIfam" id="TIGR01499">
    <property type="entry name" value="folC"/>
    <property type="match status" value="1"/>
</dbReference>
<gene>
    <name evidence="9" type="ORF">METZ01_LOCUS139302</name>
</gene>
<dbReference type="Gene3D" id="3.90.190.20">
    <property type="entry name" value="Mur ligase, C-terminal domain"/>
    <property type="match status" value="1"/>
</dbReference>
<dbReference type="InterPro" id="IPR018109">
    <property type="entry name" value="Folylpolyglutamate_synth_CS"/>
</dbReference>
<keyword evidence="6" id="KW-0460">Magnesium</keyword>
<dbReference type="PROSITE" id="PS01011">
    <property type="entry name" value="FOLYLPOLYGLU_SYNT_1"/>
    <property type="match status" value="1"/>
</dbReference>
<dbReference type="PIRSF" id="PIRSF001563">
    <property type="entry name" value="Folylpolyglu_synth"/>
    <property type="match status" value="1"/>
</dbReference>
<reference evidence="9" key="1">
    <citation type="submission" date="2018-05" db="EMBL/GenBank/DDBJ databases">
        <authorList>
            <person name="Lanie J.A."/>
            <person name="Ng W.-L."/>
            <person name="Kazmierczak K.M."/>
            <person name="Andrzejewski T.M."/>
            <person name="Davidsen T.M."/>
            <person name="Wayne K.J."/>
            <person name="Tettelin H."/>
            <person name="Glass J.I."/>
            <person name="Rusch D."/>
            <person name="Podicherti R."/>
            <person name="Tsui H.-C.T."/>
            <person name="Winkler M.E."/>
        </authorList>
    </citation>
    <scope>NUCLEOTIDE SEQUENCE</scope>
</reference>
<keyword evidence="3" id="KW-0479">Metal-binding</keyword>
<sequence length="430" mass="48420">MYEKFIVNRSNWALDDWLNWQENLNPNQIDLSLDRIKEVKEKIRFNQPEIDIYLVAGTNGKGTTVHLLNSILCLKGLNVGTYTSPHLKKYNERVTYNNKPLEDTDFIDSFIEIENVRGDVPLTYFEYGTLAAFLSLNRFSCDAWIIEVGLGGRLDATNILNPNVSIITNIALDHQEWLGNTVNEIASEKAGIISSNAPCVCGALNTGEIIGEIANRENTDFYLIGDDFSLSNGVNGSVWSSKSKTIEKIRIPNHWAQGEKNNLAIALMSIEACNSDLLPNTEALNQLLGSFSIPGRFQIFDYRIPWILDVAHNPNAAINLRERLGTIELTDKNIMIVSLMKDKDLEEFVSLFEDIVAKWVVCTMNTPRSLSGDEISKRLSEKGLFDVTVLNDPDEAFEYIETINHNYNAVIVTGSFEIVGPCIHWHENKK</sequence>
<name>A0A381ZAZ3_9ZZZZ</name>
<dbReference type="GO" id="GO:0008841">
    <property type="term" value="F:dihydrofolate synthase activity"/>
    <property type="evidence" value="ECO:0007669"/>
    <property type="project" value="TreeGrafter"/>
</dbReference>
<dbReference type="Pfam" id="PF08245">
    <property type="entry name" value="Mur_ligase_M"/>
    <property type="match status" value="1"/>
</dbReference>
<dbReference type="InterPro" id="IPR001645">
    <property type="entry name" value="Folylpolyglutamate_synth"/>
</dbReference>
<dbReference type="GO" id="GO:0004326">
    <property type="term" value="F:tetrahydrofolylpolyglutamate synthase activity"/>
    <property type="evidence" value="ECO:0007669"/>
    <property type="project" value="InterPro"/>
</dbReference>
<evidence type="ECO:0000256" key="3">
    <source>
        <dbReference type="ARBA" id="ARBA00022723"/>
    </source>
</evidence>
<dbReference type="PANTHER" id="PTHR11136">
    <property type="entry name" value="FOLYLPOLYGLUTAMATE SYNTHASE-RELATED"/>
    <property type="match status" value="1"/>
</dbReference>
<dbReference type="InterPro" id="IPR036565">
    <property type="entry name" value="Mur-like_cat_sf"/>
</dbReference>
<protein>
    <submittedName>
        <fullName evidence="9">Uncharacterized protein</fullName>
    </submittedName>
</protein>
<dbReference type="GO" id="GO:0005737">
    <property type="term" value="C:cytoplasm"/>
    <property type="evidence" value="ECO:0007669"/>
    <property type="project" value="TreeGrafter"/>
</dbReference>
<dbReference type="Gene3D" id="3.40.1190.10">
    <property type="entry name" value="Mur-like, catalytic domain"/>
    <property type="match status" value="1"/>
</dbReference>
<dbReference type="PANTHER" id="PTHR11136:SF0">
    <property type="entry name" value="DIHYDROFOLATE SYNTHETASE-RELATED"/>
    <property type="match status" value="1"/>
</dbReference>
<dbReference type="InterPro" id="IPR013221">
    <property type="entry name" value="Mur_ligase_cen"/>
</dbReference>
<evidence type="ECO:0000259" key="7">
    <source>
        <dbReference type="Pfam" id="PF02875"/>
    </source>
</evidence>
<dbReference type="AlphaFoldDB" id="A0A381ZAZ3"/>
<dbReference type="GO" id="GO:0046872">
    <property type="term" value="F:metal ion binding"/>
    <property type="evidence" value="ECO:0007669"/>
    <property type="project" value="UniProtKB-KW"/>
</dbReference>
<keyword evidence="2" id="KW-0436">Ligase</keyword>
<dbReference type="InterPro" id="IPR004101">
    <property type="entry name" value="Mur_ligase_C"/>
</dbReference>
<dbReference type="InterPro" id="IPR036615">
    <property type="entry name" value="Mur_ligase_C_dom_sf"/>
</dbReference>
<organism evidence="9">
    <name type="scientific">marine metagenome</name>
    <dbReference type="NCBI Taxonomy" id="408172"/>
    <lineage>
        <taxon>unclassified sequences</taxon>
        <taxon>metagenomes</taxon>
        <taxon>ecological metagenomes</taxon>
    </lineage>
</organism>
<comment type="similarity">
    <text evidence="1">Belongs to the folylpolyglutamate synthase family.</text>
</comment>
<accession>A0A381ZAZ3</accession>
<keyword evidence="4" id="KW-0547">Nucleotide-binding</keyword>
<proteinExistence type="inferred from homology"/>
<evidence type="ECO:0000259" key="8">
    <source>
        <dbReference type="Pfam" id="PF08245"/>
    </source>
</evidence>
<evidence type="ECO:0000313" key="9">
    <source>
        <dbReference type="EMBL" id="SVA86448.1"/>
    </source>
</evidence>
<evidence type="ECO:0000256" key="1">
    <source>
        <dbReference type="ARBA" id="ARBA00008276"/>
    </source>
</evidence>
<keyword evidence="5" id="KW-0067">ATP-binding</keyword>
<dbReference type="PROSITE" id="PS01012">
    <property type="entry name" value="FOLYLPOLYGLU_SYNT_2"/>
    <property type="match status" value="1"/>
</dbReference>
<dbReference type="SUPFAM" id="SSF53244">
    <property type="entry name" value="MurD-like peptide ligases, peptide-binding domain"/>
    <property type="match status" value="1"/>
</dbReference>
<dbReference type="EMBL" id="UINC01020632">
    <property type="protein sequence ID" value="SVA86448.1"/>
    <property type="molecule type" value="Genomic_DNA"/>
</dbReference>